<proteinExistence type="predicted"/>
<name>A0A6I8MCN7_9FUSO</name>
<feature type="transmembrane region" description="Helical" evidence="1">
    <location>
        <begin position="12"/>
        <end position="30"/>
    </location>
</feature>
<evidence type="ECO:0000313" key="3">
    <source>
        <dbReference type="Proteomes" id="UP000419017"/>
    </source>
</evidence>
<feature type="transmembrane region" description="Helical" evidence="1">
    <location>
        <begin position="36"/>
        <end position="58"/>
    </location>
</feature>
<keyword evidence="1" id="KW-0472">Membrane</keyword>
<keyword evidence="3" id="KW-1185">Reference proteome</keyword>
<evidence type="ECO:0000313" key="2">
    <source>
        <dbReference type="EMBL" id="VWL84889.1"/>
    </source>
</evidence>
<evidence type="ECO:0000256" key="1">
    <source>
        <dbReference type="SAM" id="Phobius"/>
    </source>
</evidence>
<reference evidence="2 3" key="1">
    <citation type="submission" date="2019-10" db="EMBL/GenBank/DDBJ databases">
        <authorList>
            <person name="Blom J."/>
        </authorList>
    </citation>
    <scope>NUCLEOTIDE SEQUENCE [LARGE SCALE GENOMIC DNA]</scope>
    <source>
        <strain evidence="2 3">ES3154-GLU</strain>
    </source>
</reference>
<accession>A0A6I8MCN7</accession>
<dbReference type="AlphaFoldDB" id="A0A6I8MCN7"/>
<organism evidence="2 3">
    <name type="scientific">Oceanivirga miroungae</name>
    <dbReference type="NCBI Taxonomy" id="1130046"/>
    <lineage>
        <taxon>Bacteria</taxon>
        <taxon>Fusobacteriati</taxon>
        <taxon>Fusobacteriota</taxon>
        <taxon>Fusobacteriia</taxon>
        <taxon>Fusobacteriales</taxon>
        <taxon>Leptotrichiaceae</taxon>
        <taxon>Oceanivirga</taxon>
    </lineage>
</organism>
<dbReference type="Proteomes" id="UP000419017">
    <property type="component" value="Unassembled WGS sequence"/>
</dbReference>
<sequence length="124" mass="14609">MLKIVPKEIRKYFITVFCMGIVAFFLGLLFDNKYIYIAYASGVFVSFFMNLYLLYITYKVVYEYKGVSLMSLRYITSFIIYAISIYLISLVIEDKYAILANALGLISFRLVIYFYLLVNKIIRK</sequence>
<evidence type="ECO:0008006" key="4">
    <source>
        <dbReference type="Google" id="ProtNLM"/>
    </source>
</evidence>
<feature type="transmembrane region" description="Helical" evidence="1">
    <location>
        <begin position="70"/>
        <end position="92"/>
    </location>
</feature>
<dbReference type="EMBL" id="CABWIB010000001">
    <property type="protein sequence ID" value="VWL84889.1"/>
    <property type="molecule type" value="Genomic_DNA"/>
</dbReference>
<feature type="transmembrane region" description="Helical" evidence="1">
    <location>
        <begin position="98"/>
        <end position="118"/>
    </location>
</feature>
<keyword evidence="1" id="KW-0812">Transmembrane</keyword>
<keyword evidence="1" id="KW-1133">Transmembrane helix</keyword>
<protein>
    <recommendedName>
        <fullName evidence="4">ATP synthase I</fullName>
    </recommendedName>
</protein>
<dbReference type="RefSeq" id="WP_156682939.1">
    <property type="nucleotide sequence ID" value="NZ_CABWIB010000001.1"/>
</dbReference>
<gene>
    <name evidence="2" type="ORF">OMES3154_00146</name>
</gene>